<dbReference type="KEGG" id="hwc:Hqrw_2730"/>
<feature type="transmembrane region" description="Helical" evidence="6">
    <location>
        <begin position="266"/>
        <end position="288"/>
    </location>
</feature>
<comment type="subcellular location">
    <subcellularLocation>
        <location evidence="1">Cell membrane</location>
        <topology evidence="1">Multi-pass membrane protein</topology>
    </subcellularLocation>
</comment>
<feature type="transmembrane region" description="Helical" evidence="6">
    <location>
        <begin position="295"/>
        <end position="314"/>
    </location>
</feature>
<accession>G0LIY9</accession>
<feature type="transmembrane region" description="Helical" evidence="6">
    <location>
        <begin position="320"/>
        <end position="345"/>
    </location>
</feature>
<feature type="transmembrane region" description="Helical" evidence="6">
    <location>
        <begin position="357"/>
        <end position="376"/>
    </location>
</feature>
<dbReference type="EMBL" id="FR746099">
    <property type="protein sequence ID" value="CCC40557.1"/>
    <property type="molecule type" value="Genomic_DNA"/>
</dbReference>
<keyword evidence="5 6" id="KW-0472">Membrane</keyword>
<proteinExistence type="predicted"/>
<sequence>MGTNTAVSRLRGDGRGWTLISIALGWVFVLGGRFLVPAVLPQVKTTFAVGNLGVGIAVTLMWATYAIMQSPAGILIDRLGERRLLTGSLLFTAGSVVILGAAPVFIIFLSGCGVFGLATGLYGPARGTALSRTFPSNDSAAIGATLAAGSVGSAVLPLTAGAVVDELGWRVVIISLVPLLAVTSVFTHRVIANRHTTTPPAASESTSRSQIVSIQGLIANGIRALRHRGVALAGTAVALMLFAFQGLSAFYVTYLVSAKQLDQSLAAGMLALLFLGGAITQVTAGAITTRFGERISLTAMTVIGVPALIAVPLVDGIVPLAVVSVLIGSRLGIAPVSNAYIIAVLPDTVTGTAWGTLRSGFFLFGATGSTVVGAMASRELLAESFFLLAGVTAIAAVLYARLPARTVANSDTKGETSAP</sequence>
<reference evidence="8 9" key="1">
    <citation type="journal article" date="2011" name="PLoS ONE">
        <title>Haloquadratum walsbyi: limited diversity in a global pond.</title>
        <authorList>
            <person name="Dyall-Smith M."/>
            <person name="Pfeiffer F."/>
            <person name="Klee K."/>
            <person name="Palm P."/>
            <person name="Gross K."/>
            <person name="Schuster S.C."/>
            <person name="Rampp M."/>
            <person name="Oesterhelt D."/>
        </authorList>
    </citation>
    <scope>NUCLEOTIDE SEQUENCE [LARGE SCALE GENOMIC DNA]</scope>
    <source>
        <strain evidence="9">DSM 16854 / JCM 12705 / C23</strain>
    </source>
</reference>
<dbReference type="HOGENOM" id="CLU_001265_5_14_2"/>
<feature type="domain" description="Major facilitator superfamily (MFS) profile" evidence="7">
    <location>
        <begin position="18"/>
        <end position="407"/>
    </location>
</feature>
<name>G0LIY9_HALWC</name>
<evidence type="ECO:0000313" key="8">
    <source>
        <dbReference type="EMBL" id="CCC40557.1"/>
    </source>
</evidence>
<dbReference type="RefSeq" id="WP_014556157.1">
    <property type="nucleotide sequence ID" value="NC_017459.1"/>
</dbReference>
<dbReference type="Gene3D" id="1.20.1250.20">
    <property type="entry name" value="MFS general substrate transporter like domains"/>
    <property type="match status" value="2"/>
</dbReference>
<feature type="transmembrane region" description="Helical" evidence="6">
    <location>
        <begin position="16"/>
        <end position="36"/>
    </location>
</feature>
<evidence type="ECO:0000313" key="9">
    <source>
        <dbReference type="Proteomes" id="UP000007954"/>
    </source>
</evidence>
<evidence type="ECO:0000256" key="4">
    <source>
        <dbReference type="ARBA" id="ARBA00022989"/>
    </source>
</evidence>
<dbReference type="AlphaFoldDB" id="G0LIY9"/>
<evidence type="ECO:0000256" key="1">
    <source>
        <dbReference type="ARBA" id="ARBA00004651"/>
    </source>
</evidence>
<dbReference type="GO" id="GO:0005886">
    <property type="term" value="C:plasma membrane"/>
    <property type="evidence" value="ECO:0007669"/>
    <property type="project" value="UniProtKB-SubCell"/>
</dbReference>
<protein>
    <submittedName>
        <fullName evidence="8">Major facilitator superfamily transport protein</fullName>
    </submittedName>
</protein>
<dbReference type="PANTHER" id="PTHR43124:SF3">
    <property type="entry name" value="CHLORAMPHENICOL EFFLUX PUMP RV0191"/>
    <property type="match status" value="1"/>
</dbReference>
<organism evidence="8 9">
    <name type="scientific">Haloquadratum walsbyi (strain DSM 16854 / JCM 12705 / C23)</name>
    <dbReference type="NCBI Taxonomy" id="768065"/>
    <lineage>
        <taxon>Archaea</taxon>
        <taxon>Methanobacteriati</taxon>
        <taxon>Methanobacteriota</taxon>
        <taxon>Stenosarchaea group</taxon>
        <taxon>Halobacteria</taxon>
        <taxon>Halobacteriales</taxon>
        <taxon>Haloferacaceae</taxon>
        <taxon>Haloquadratum</taxon>
    </lineage>
</organism>
<dbReference type="Pfam" id="PF07690">
    <property type="entry name" value="MFS_1"/>
    <property type="match status" value="1"/>
</dbReference>
<feature type="transmembrane region" description="Helical" evidence="6">
    <location>
        <begin position="382"/>
        <end position="400"/>
    </location>
</feature>
<gene>
    <name evidence="8" type="ordered locus">Hqrw_2730</name>
</gene>
<dbReference type="PROSITE" id="PS50850">
    <property type="entry name" value="MFS"/>
    <property type="match status" value="1"/>
</dbReference>
<feature type="transmembrane region" description="Helical" evidence="6">
    <location>
        <begin position="139"/>
        <end position="161"/>
    </location>
</feature>
<dbReference type="OrthoDB" id="29061at2157"/>
<feature type="transmembrane region" description="Helical" evidence="6">
    <location>
        <begin position="48"/>
        <end position="68"/>
    </location>
</feature>
<keyword evidence="4 6" id="KW-1133">Transmembrane helix</keyword>
<evidence type="ECO:0000256" key="3">
    <source>
        <dbReference type="ARBA" id="ARBA00022692"/>
    </source>
</evidence>
<evidence type="ECO:0000256" key="6">
    <source>
        <dbReference type="SAM" id="Phobius"/>
    </source>
</evidence>
<dbReference type="PANTHER" id="PTHR43124">
    <property type="entry name" value="PURINE EFFLUX PUMP PBUE"/>
    <property type="match status" value="1"/>
</dbReference>
<dbReference type="SUPFAM" id="SSF103473">
    <property type="entry name" value="MFS general substrate transporter"/>
    <property type="match status" value="1"/>
</dbReference>
<keyword evidence="3 6" id="KW-0812">Transmembrane</keyword>
<evidence type="ECO:0000256" key="5">
    <source>
        <dbReference type="ARBA" id="ARBA00023136"/>
    </source>
</evidence>
<feature type="transmembrane region" description="Helical" evidence="6">
    <location>
        <begin position="230"/>
        <end position="254"/>
    </location>
</feature>
<keyword evidence="2" id="KW-1003">Cell membrane</keyword>
<evidence type="ECO:0000256" key="2">
    <source>
        <dbReference type="ARBA" id="ARBA00022475"/>
    </source>
</evidence>
<evidence type="ECO:0000259" key="7">
    <source>
        <dbReference type="PROSITE" id="PS50850"/>
    </source>
</evidence>
<dbReference type="GeneID" id="12447468"/>
<dbReference type="GO" id="GO:0022857">
    <property type="term" value="F:transmembrane transporter activity"/>
    <property type="evidence" value="ECO:0007669"/>
    <property type="project" value="InterPro"/>
</dbReference>
<dbReference type="InterPro" id="IPR050189">
    <property type="entry name" value="MFS_Efflux_Transporters"/>
</dbReference>
<dbReference type="Proteomes" id="UP000007954">
    <property type="component" value="Chromosome"/>
</dbReference>
<dbReference type="InterPro" id="IPR036259">
    <property type="entry name" value="MFS_trans_sf"/>
</dbReference>
<feature type="transmembrane region" description="Helical" evidence="6">
    <location>
        <begin position="88"/>
        <end position="118"/>
    </location>
</feature>
<dbReference type="InterPro" id="IPR020846">
    <property type="entry name" value="MFS_dom"/>
</dbReference>
<dbReference type="InterPro" id="IPR011701">
    <property type="entry name" value="MFS"/>
</dbReference>
<feature type="transmembrane region" description="Helical" evidence="6">
    <location>
        <begin position="167"/>
        <end position="186"/>
    </location>
</feature>